<evidence type="ECO:0000256" key="9">
    <source>
        <dbReference type="RuleBase" id="RU003641"/>
    </source>
</evidence>
<keyword evidence="9" id="KW-1278">Translocase</keyword>
<keyword evidence="11" id="KW-0934">Plastid</keyword>
<proteinExistence type="inferred from homology"/>
<evidence type="ECO:0000256" key="3">
    <source>
        <dbReference type="ARBA" id="ARBA00008472"/>
    </source>
</evidence>
<keyword evidence="9" id="KW-0618">Plastoquinone</keyword>
<feature type="transmembrane region" description="Helical" evidence="10">
    <location>
        <begin position="28"/>
        <end position="50"/>
    </location>
</feature>
<dbReference type="Gene3D" id="1.20.58.1610">
    <property type="entry name" value="NADH:ubiquinone/plastoquinone oxidoreductase, chain 3"/>
    <property type="match status" value="1"/>
</dbReference>
<dbReference type="Pfam" id="PF00507">
    <property type="entry name" value="Oxidored_q4"/>
    <property type="match status" value="1"/>
</dbReference>
<reference evidence="11" key="2">
    <citation type="submission" date="2019-07" db="EMBL/GenBank/DDBJ databases">
        <authorList>
            <person name="Li D."/>
            <person name="Chen Y."/>
            <person name="Yang Y."/>
        </authorList>
    </citation>
    <scope>NUCLEOTIDE SEQUENCE</scope>
</reference>
<dbReference type="GO" id="GO:0048038">
    <property type="term" value="F:quinone binding"/>
    <property type="evidence" value="ECO:0007669"/>
    <property type="project" value="UniProtKB-KW"/>
</dbReference>
<keyword evidence="9" id="KW-0874">Quinone</keyword>
<keyword evidence="5 10" id="KW-0812">Transmembrane</keyword>
<comment type="function">
    <text evidence="1">Core subunit of the mitochondrial membrane respiratory chain NADH dehydrogenase (Complex I) that is believed to belong to the minimal assembly required for catalysis. Complex I functions in the transfer of electrons from NADH to the respiratory chain. The immediate electron acceptor for the enzyme is believed to be ubiquinone.</text>
</comment>
<evidence type="ECO:0000256" key="4">
    <source>
        <dbReference type="ARBA" id="ARBA00022448"/>
    </source>
</evidence>
<dbReference type="AlphaFoldDB" id="A0A6B9VKB8"/>
<evidence type="ECO:0000256" key="10">
    <source>
        <dbReference type="SAM" id="Phobius"/>
    </source>
</evidence>
<comment type="similarity">
    <text evidence="3 9">Belongs to the complex I subunit 3 family.</text>
</comment>
<evidence type="ECO:0000313" key="11">
    <source>
        <dbReference type="EMBL" id="QHO05358.1"/>
    </source>
</evidence>
<comment type="catalytic activity">
    <reaction evidence="8">
        <text>a ubiquinone + NADH + 5 H(+)(in) = a ubiquinol + NAD(+) + 4 H(+)(out)</text>
        <dbReference type="Rhea" id="RHEA:29091"/>
        <dbReference type="Rhea" id="RHEA-COMP:9565"/>
        <dbReference type="Rhea" id="RHEA-COMP:9566"/>
        <dbReference type="ChEBI" id="CHEBI:15378"/>
        <dbReference type="ChEBI" id="CHEBI:16389"/>
        <dbReference type="ChEBI" id="CHEBI:17976"/>
        <dbReference type="ChEBI" id="CHEBI:57540"/>
        <dbReference type="ChEBI" id="CHEBI:57945"/>
        <dbReference type="EC" id="7.1.1.2"/>
    </reaction>
</comment>
<dbReference type="EMBL" id="MN180080">
    <property type="protein sequence ID" value="QHO05358.1"/>
    <property type="molecule type" value="Genomic_DNA"/>
</dbReference>
<evidence type="ECO:0000256" key="2">
    <source>
        <dbReference type="ARBA" id="ARBA00004370"/>
    </source>
</evidence>
<dbReference type="GO" id="GO:0008137">
    <property type="term" value="F:NADH dehydrogenase (ubiquinone) activity"/>
    <property type="evidence" value="ECO:0007669"/>
    <property type="project" value="UniProtKB-EC"/>
</dbReference>
<geneLocation type="chloroplast" evidence="11"/>
<keyword evidence="9" id="KW-0521">NADP</keyword>
<dbReference type="GO" id="GO:0016020">
    <property type="term" value="C:membrane"/>
    <property type="evidence" value="ECO:0007669"/>
    <property type="project" value="UniProtKB-SubCell"/>
</dbReference>
<keyword evidence="11" id="KW-0150">Chloroplast</keyword>
<reference evidence="11" key="1">
    <citation type="journal article" date="2019" name="Mitochondrial DNA Part B Resour">
        <title>The complete chloroplast genome sequence of Keteleeria hainanensis (Pinaceae).</title>
        <authorList>
            <person name="Li D.-L."/>
            <person name="Yang Y."/>
            <person name="Yang S."/>
            <person name="Chen Y.-K."/>
        </authorList>
    </citation>
    <scope>NUCLEOTIDE SEQUENCE</scope>
</reference>
<comment type="catalytic activity">
    <reaction evidence="9">
        <text>a plastoquinone + NADH + (n+1) H(+)(in) = a plastoquinol + NAD(+) + n H(+)(out)</text>
        <dbReference type="Rhea" id="RHEA:42608"/>
        <dbReference type="Rhea" id="RHEA-COMP:9561"/>
        <dbReference type="Rhea" id="RHEA-COMP:9562"/>
        <dbReference type="ChEBI" id="CHEBI:15378"/>
        <dbReference type="ChEBI" id="CHEBI:17757"/>
        <dbReference type="ChEBI" id="CHEBI:57540"/>
        <dbReference type="ChEBI" id="CHEBI:57945"/>
        <dbReference type="ChEBI" id="CHEBI:62192"/>
    </reaction>
</comment>
<keyword evidence="6 10" id="KW-1133">Transmembrane helix</keyword>
<dbReference type="InterPro" id="IPR000440">
    <property type="entry name" value="NADH_UbQ/plastoQ_OxRdtase_su3"/>
</dbReference>
<gene>
    <name evidence="11" type="primary">ndhC</name>
</gene>
<keyword evidence="7 10" id="KW-0472">Membrane</keyword>
<evidence type="ECO:0000256" key="1">
    <source>
        <dbReference type="ARBA" id="ARBA00003257"/>
    </source>
</evidence>
<evidence type="ECO:0000256" key="7">
    <source>
        <dbReference type="ARBA" id="ARBA00023136"/>
    </source>
</evidence>
<organism evidence="11">
    <name type="scientific">Keteleeria hainanensis</name>
    <dbReference type="NCBI Taxonomy" id="418983"/>
    <lineage>
        <taxon>Eukaryota</taxon>
        <taxon>Viridiplantae</taxon>
        <taxon>Streptophyta</taxon>
        <taxon>Embryophyta</taxon>
        <taxon>Tracheophyta</taxon>
        <taxon>Spermatophyta</taxon>
        <taxon>Pinopsida</taxon>
        <taxon>Pinidae</taxon>
        <taxon>Conifers I</taxon>
        <taxon>Pinales</taxon>
        <taxon>Pinaceae</taxon>
        <taxon>Keteleeria</taxon>
    </lineage>
</organism>
<evidence type="ECO:0000256" key="6">
    <source>
        <dbReference type="ARBA" id="ARBA00022989"/>
    </source>
</evidence>
<protein>
    <recommendedName>
        <fullName evidence="9">NAD(P)H-quinone oxidoreductase subunit 3</fullName>
        <ecNumber evidence="9">7.1.1.-</ecNumber>
    </recommendedName>
</protein>
<evidence type="ECO:0000256" key="5">
    <source>
        <dbReference type="ARBA" id="ARBA00022692"/>
    </source>
</evidence>
<name>A0A6B9VKB8_9CONI</name>
<comment type="subcellular location">
    <subcellularLocation>
        <location evidence="2">Membrane</location>
    </subcellularLocation>
</comment>
<dbReference type="EC" id="7.1.1.-" evidence="9"/>
<keyword evidence="9" id="KW-0520">NAD</keyword>
<keyword evidence="4" id="KW-0813">Transport</keyword>
<accession>A0A6B9VKB8</accession>
<sequence length="56" mass="6434">MDPLVKNRTTSYESGIEPMEDTWIRSRIIHYMFAPVLVVPDVGTVSLYLWTMSSSI</sequence>
<comment type="catalytic activity">
    <reaction evidence="9">
        <text>a plastoquinone + NADPH + (n+1) H(+)(in) = a plastoquinol + NADP(+) + n H(+)(out)</text>
        <dbReference type="Rhea" id="RHEA:42612"/>
        <dbReference type="Rhea" id="RHEA-COMP:9561"/>
        <dbReference type="Rhea" id="RHEA-COMP:9562"/>
        <dbReference type="ChEBI" id="CHEBI:15378"/>
        <dbReference type="ChEBI" id="CHEBI:17757"/>
        <dbReference type="ChEBI" id="CHEBI:57783"/>
        <dbReference type="ChEBI" id="CHEBI:58349"/>
        <dbReference type="ChEBI" id="CHEBI:62192"/>
    </reaction>
</comment>
<dbReference type="InterPro" id="IPR038430">
    <property type="entry name" value="NDAH_ubi_oxred_su3_sf"/>
</dbReference>
<evidence type="ECO:0000256" key="8">
    <source>
        <dbReference type="ARBA" id="ARBA00049551"/>
    </source>
</evidence>